<reference evidence="3" key="1">
    <citation type="submission" date="2017-09" db="EMBL/GenBank/DDBJ databases">
        <title>Depth-based differentiation of microbial function through sediment-hosted aquifers and enrichment of novel symbionts in the deep terrestrial subsurface.</title>
        <authorList>
            <person name="Probst A.J."/>
            <person name="Ladd B."/>
            <person name="Jarett J.K."/>
            <person name="Geller-Mcgrath D.E."/>
            <person name="Sieber C.M.K."/>
            <person name="Emerson J.B."/>
            <person name="Anantharaman K."/>
            <person name="Thomas B.C."/>
            <person name="Malmstrom R."/>
            <person name="Stieglmeier M."/>
            <person name="Klingl A."/>
            <person name="Woyke T."/>
            <person name="Ryan C.M."/>
            <person name="Banfield J.F."/>
        </authorList>
    </citation>
    <scope>NUCLEOTIDE SEQUENCE [LARGE SCALE GENOMIC DNA]</scope>
</reference>
<dbReference type="Gene3D" id="3.30.1490.300">
    <property type="match status" value="1"/>
</dbReference>
<proteinExistence type="predicted"/>
<organism evidence="2 3">
    <name type="scientific">Candidatus Harrisonbacteria bacterium CG10_big_fil_rev_8_21_14_0_10_40_38</name>
    <dbReference type="NCBI Taxonomy" id="1974583"/>
    <lineage>
        <taxon>Bacteria</taxon>
        <taxon>Candidatus Harrisoniibacteriota</taxon>
    </lineage>
</organism>
<evidence type="ECO:0000313" key="3">
    <source>
        <dbReference type="Proteomes" id="UP000231157"/>
    </source>
</evidence>
<dbReference type="Gene3D" id="3.30.420.40">
    <property type="match status" value="2"/>
</dbReference>
<comment type="caution">
    <text evidence="2">The sequence shown here is derived from an EMBL/GenBank/DDBJ whole genome shotgun (WGS) entry which is preliminary data.</text>
</comment>
<dbReference type="AlphaFoldDB" id="A0A2H0URU3"/>
<dbReference type="Pfam" id="PF05137">
    <property type="entry name" value="PilN"/>
    <property type="match status" value="1"/>
</dbReference>
<sequence length="512" mass="57110">MKKKPAKNKEPIAKKLNKYLKILNPSPPIGGLSITDDAIRFVLIHEDRKISSASLRLPPGIISGGVIKDAANLKAAFKKLHEEIKVGKNHEMHIVVVLPSPVVSAQSFYVPFIEENRLDETAKLNMQMVSPIDWNTAYSSWQKIGEQFSEGGQIELLGAFAEKKLVDEYTSTLEESGFSISAVEFPALSLLRLINHENILTSDGVYLIVEVMVEGVGLMLIKEKNLRFNHFHTWQSVSEEIGGKQITKEELKKFLETEIQKLINFNTSKWGGVIVSGVVISPGTESDIESIFKDSFSLPIIKFPKTSQGSSIEAPWFTAAGAALRGMIDREKDMLISLANTSVQEKYWETRKLHFAIFWRKISFVIVIFLLLLTAGFDFYIALRQKSIKNSTNIVSASESDIANVKSLEAKAKEFNKQISKIEQAGKNTNKIASLFKKVESLQKDSLIIKFLKTEGKTILISGHANTESEVIAFKDSLEKEEEFKDVQLPLSNLHVNPSGGTDFSLTFSLAE</sequence>
<protein>
    <recommendedName>
        <fullName evidence="4">SHS2 domain-containing protein</fullName>
    </recommendedName>
</protein>
<name>A0A2H0URU3_9BACT</name>
<dbReference type="Proteomes" id="UP000231157">
    <property type="component" value="Unassembled WGS sequence"/>
</dbReference>
<evidence type="ECO:0000256" key="1">
    <source>
        <dbReference type="SAM" id="Phobius"/>
    </source>
</evidence>
<keyword evidence="1" id="KW-1133">Transmembrane helix</keyword>
<evidence type="ECO:0000313" key="2">
    <source>
        <dbReference type="EMBL" id="PIR89107.1"/>
    </source>
</evidence>
<keyword evidence="1" id="KW-0812">Transmembrane</keyword>
<gene>
    <name evidence="2" type="ORF">COU07_02665</name>
</gene>
<dbReference type="EMBL" id="PFAZ01000007">
    <property type="protein sequence ID" value="PIR89107.1"/>
    <property type="molecule type" value="Genomic_DNA"/>
</dbReference>
<keyword evidence="1" id="KW-0472">Membrane</keyword>
<accession>A0A2H0URU3</accession>
<evidence type="ECO:0008006" key="4">
    <source>
        <dbReference type="Google" id="ProtNLM"/>
    </source>
</evidence>
<dbReference type="InterPro" id="IPR007813">
    <property type="entry name" value="PilN"/>
</dbReference>
<feature type="transmembrane region" description="Helical" evidence="1">
    <location>
        <begin position="362"/>
        <end position="383"/>
    </location>
</feature>